<dbReference type="Gene3D" id="3.20.20.80">
    <property type="entry name" value="Glycosidases"/>
    <property type="match status" value="1"/>
</dbReference>
<dbReference type="InterPro" id="IPR045857">
    <property type="entry name" value="O16G_dom_2"/>
</dbReference>
<reference evidence="2" key="1">
    <citation type="submission" date="2020-10" db="EMBL/GenBank/DDBJ databases">
        <title>Connecting structure to function with the recovery of over 1000 high-quality activated sludge metagenome-assembled genomes encoding full-length rRNA genes using long-read sequencing.</title>
        <authorList>
            <person name="Singleton C.M."/>
            <person name="Petriglieri F."/>
            <person name="Kristensen J.M."/>
            <person name="Kirkegaard R.H."/>
            <person name="Michaelsen T.Y."/>
            <person name="Andersen M.H."/>
            <person name="Karst S.M."/>
            <person name="Dueholm M.S."/>
            <person name="Nielsen P.H."/>
            <person name="Albertsen M."/>
        </authorList>
    </citation>
    <scope>NUCLEOTIDE SEQUENCE</scope>
    <source>
        <strain evidence="2">Skiv_18-Q3-R9-52_MAXAC.067</strain>
    </source>
</reference>
<dbReference type="InterPro" id="IPR017853">
    <property type="entry name" value="GH"/>
</dbReference>
<organism evidence="2 3">
    <name type="scientific">Candidatus Geothrix skivensis</name>
    <dbReference type="NCBI Taxonomy" id="2954439"/>
    <lineage>
        <taxon>Bacteria</taxon>
        <taxon>Pseudomonadati</taxon>
        <taxon>Acidobacteriota</taxon>
        <taxon>Holophagae</taxon>
        <taxon>Holophagales</taxon>
        <taxon>Holophagaceae</taxon>
        <taxon>Geothrix</taxon>
    </lineage>
</organism>
<dbReference type="EMBL" id="JADKIO010000009">
    <property type="protein sequence ID" value="MBK9797444.1"/>
    <property type="molecule type" value="Genomic_DNA"/>
</dbReference>
<dbReference type="SUPFAM" id="SSF51445">
    <property type="entry name" value="(Trans)glycosidases"/>
    <property type="match status" value="1"/>
</dbReference>
<dbReference type="InterPro" id="IPR006047">
    <property type="entry name" value="GH13_cat_dom"/>
</dbReference>
<sequence length="561" mass="60469">MKPRRLHHAALLTCLLAGGLGCSGPGDKVASRYPVDTTTIGPGQQLESAPGWHQDAVIYHIWVKAFADGVYGDGIGDLPGIQGKLDYLQALGVNALWLSPIFECDYKGDNMHGYDTTDYYAINNRFGTRADLKSLIDALHARGMRILFDFVPNHTSTKHPWFTSAATRDSWYLWKTDQPAGWGLPWGGGTPQDVWKSGGNTYFYTSFATDSLADLNFYNPDVQTEMRKVQAFWLDRGFDGLRMDAVRYLCEAGPGRQADLADTHGRLQAFRTLLDEYSSGDLHPHPGGDPARHSAKVMIAEAWTNDASGVAPYYGNGTNEFHLCLDFSAPWAISNTITKGDATQLTSLWEFEQSTYPAGYRSATFDSNHDNLISRPGSQYGGSKAKIILAEALTLLSPGTPILYYGNEVGMSGQSGTDLNLRQPMDWAAVAAQSAQPDSILSWCKYLIQARKAYPALRGGYATLSTDAGPAKALAYLRDGGTERVLVVANLTASTQTVVVSGLSSHGVPASGPVQAILGDLKGVSALAGDTFTAASLPPHGVRVLYVAGSGFQSTLHGDLP</sequence>
<dbReference type="AlphaFoldDB" id="A0A9D7SJ24"/>
<comment type="caution">
    <text evidence="2">The sequence shown here is derived from an EMBL/GenBank/DDBJ whole genome shotgun (WGS) entry which is preliminary data.</text>
</comment>
<dbReference type="PANTHER" id="PTHR10357">
    <property type="entry name" value="ALPHA-AMYLASE FAMILY MEMBER"/>
    <property type="match status" value="1"/>
</dbReference>
<feature type="domain" description="Glycosyl hydrolase family 13 catalytic" evidence="1">
    <location>
        <begin position="60"/>
        <end position="451"/>
    </location>
</feature>
<evidence type="ECO:0000313" key="2">
    <source>
        <dbReference type="EMBL" id="MBK9797444.1"/>
    </source>
</evidence>
<dbReference type="SMART" id="SM00642">
    <property type="entry name" value="Aamy"/>
    <property type="match status" value="1"/>
</dbReference>
<dbReference type="SUPFAM" id="SSF51011">
    <property type="entry name" value="Glycosyl hydrolase domain"/>
    <property type="match status" value="1"/>
</dbReference>
<name>A0A9D7SJ24_9BACT</name>
<dbReference type="Pfam" id="PF00128">
    <property type="entry name" value="Alpha-amylase"/>
    <property type="match status" value="1"/>
</dbReference>
<accession>A0A9D7SJ24</accession>
<dbReference type="Gene3D" id="3.90.400.10">
    <property type="entry name" value="Oligo-1,6-glucosidase, Domain 2"/>
    <property type="match status" value="1"/>
</dbReference>
<dbReference type="PROSITE" id="PS51257">
    <property type="entry name" value="PROKAR_LIPOPROTEIN"/>
    <property type="match status" value="1"/>
</dbReference>
<dbReference type="GO" id="GO:0005975">
    <property type="term" value="P:carbohydrate metabolic process"/>
    <property type="evidence" value="ECO:0007669"/>
    <property type="project" value="InterPro"/>
</dbReference>
<protein>
    <recommendedName>
        <fullName evidence="1">Glycosyl hydrolase family 13 catalytic domain-containing protein</fullName>
    </recommendedName>
</protein>
<evidence type="ECO:0000259" key="1">
    <source>
        <dbReference type="SMART" id="SM00642"/>
    </source>
</evidence>
<evidence type="ECO:0000313" key="3">
    <source>
        <dbReference type="Proteomes" id="UP000886657"/>
    </source>
</evidence>
<gene>
    <name evidence="2" type="ORF">IPP58_13285</name>
</gene>
<proteinExistence type="predicted"/>
<dbReference type="Proteomes" id="UP000886657">
    <property type="component" value="Unassembled WGS sequence"/>
</dbReference>